<gene>
    <name evidence="1" type="ORF">NIES2135_66530</name>
</gene>
<organism evidence="1 2">
    <name type="scientific">Leptolyngbya boryana NIES-2135</name>
    <dbReference type="NCBI Taxonomy" id="1973484"/>
    <lineage>
        <taxon>Bacteria</taxon>
        <taxon>Bacillati</taxon>
        <taxon>Cyanobacteriota</taxon>
        <taxon>Cyanophyceae</taxon>
        <taxon>Leptolyngbyales</taxon>
        <taxon>Leptolyngbyaceae</taxon>
        <taxon>Leptolyngbya group</taxon>
        <taxon>Leptolyngbya</taxon>
    </lineage>
</organism>
<keyword evidence="1" id="KW-0614">Plasmid</keyword>
<evidence type="ECO:0000313" key="1">
    <source>
        <dbReference type="EMBL" id="BAY59776.1"/>
    </source>
</evidence>
<name>A0A1Z4JSV8_LEPBY</name>
<dbReference type="EMBL" id="AP018205">
    <property type="protein sequence ID" value="BAY59776.1"/>
    <property type="molecule type" value="Genomic_DNA"/>
</dbReference>
<accession>A0A1Z4JSV8</accession>
<keyword evidence="2" id="KW-1185">Reference proteome</keyword>
<protein>
    <submittedName>
        <fullName evidence="1">Uncharacterized protein</fullName>
    </submittedName>
</protein>
<dbReference type="Proteomes" id="UP000217895">
    <property type="component" value="Plasmid Plasmid2 dna"/>
</dbReference>
<evidence type="ECO:0000313" key="2">
    <source>
        <dbReference type="Proteomes" id="UP000217895"/>
    </source>
</evidence>
<sequence>MSYPPPTVQTVLPILPIPSLYGHELDWLRAMVVDPDIALSYLETAELHLKLRFLYQHFFPFEFRLSTARRYWESEQHSEEELEFFALIHDRLFYLPVDGDEGLCTGIPIYSITPDYWYDEYEWEELDILEKLLLGLSEQVEWDMVEQTFFAVPLLAPISPSQIDWQKFKLNCESMPEPLNYFHLAVQMFDRDTNNPFIDNHDYEYVDFWTWSVEAIEELTYYYRRAIQAQQHVQVLVDWLTERPARLIQLLELWNQSAKSIPAVPNIKIMTASELNQNWSIRHEFR</sequence>
<reference evidence="1 2" key="1">
    <citation type="submission" date="2017-06" db="EMBL/GenBank/DDBJ databases">
        <title>Genome sequencing of cyanobaciteial culture collection at National Institute for Environmental Studies (NIES).</title>
        <authorList>
            <person name="Hirose Y."/>
            <person name="Shimura Y."/>
            <person name="Fujisawa T."/>
            <person name="Nakamura Y."/>
            <person name="Kawachi M."/>
        </authorList>
    </citation>
    <scope>NUCLEOTIDE SEQUENCE [LARGE SCALE GENOMIC DNA]</scope>
    <source>
        <strain evidence="1 2">NIES-2135</strain>
        <plasmid evidence="2">Plasmid Plasmid2 dna</plasmid>
    </source>
</reference>
<geneLocation type="plasmid" evidence="1">
    <name>plasmid2</name>
</geneLocation>
<dbReference type="AlphaFoldDB" id="A0A1Z4JSV8"/>
<proteinExistence type="predicted"/>